<reference evidence="4" key="1">
    <citation type="submission" date="2020-07" db="EMBL/GenBank/DDBJ databases">
        <authorList>
            <person name="Pettersson B.M.F."/>
            <person name="Behra P.R.K."/>
            <person name="Ramesh M."/>
            <person name="Das S."/>
            <person name="Dasgupta S."/>
            <person name="Kirsebom L.A."/>
        </authorList>
    </citation>
    <scope>NUCLEOTIDE SEQUENCE</scope>
    <source>
        <strain evidence="4">DSM 44615</strain>
    </source>
</reference>
<reference evidence="4" key="2">
    <citation type="journal article" date="2022" name="BMC Genomics">
        <title>Comparative genome analysis of mycobacteria focusing on tRNA and non-coding RNA.</title>
        <authorList>
            <person name="Behra P.R.K."/>
            <person name="Pettersson B.M.F."/>
            <person name="Ramesh M."/>
            <person name="Das S."/>
            <person name="Dasgupta S."/>
            <person name="Kirsebom L.A."/>
        </authorList>
    </citation>
    <scope>NUCLEOTIDE SEQUENCE</scope>
    <source>
        <strain evidence="4">DSM 44615</strain>
    </source>
</reference>
<dbReference type="PANTHER" id="PTHR16305:SF35">
    <property type="entry name" value="TRANSCRIPTIONAL ACTIVATOR DOMAIN"/>
    <property type="match status" value="1"/>
</dbReference>
<dbReference type="CDD" id="cd06170">
    <property type="entry name" value="LuxR_C_like"/>
    <property type="match status" value="1"/>
</dbReference>
<dbReference type="PROSITE" id="PS00622">
    <property type="entry name" value="HTH_LUXR_1"/>
    <property type="match status" value="1"/>
</dbReference>
<name>A0A9X3BU14_9MYCO</name>
<dbReference type="SUPFAM" id="SSF52540">
    <property type="entry name" value="P-loop containing nucleoside triphosphate hydrolases"/>
    <property type="match status" value="1"/>
</dbReference>
<dbReference type="InterPro" id="IPR036388">
    <property type="entry name" value="WH-like_DNA-bd_sf"/>
</dbReference>
<dbReference type="InterPro" id="IPR011990">
    <property type="entry name" value="TPR-like_helical_dom_sf"/>
</dbReference>
<dbReference type="GO" id="GO:0004016">
    <property type="term" value="F:adenylate cyclase activity"/>
    <property type="evidence" value="ECO:0007669"/>
    <property type="project" value="TreeGrafter"/>
</dbReference>
<evidence type="ECO:0000313" key="5">
    <source>
        <dbReference type="Proteomes" id="UP001140293"/>
    </source>
</evidence>
<protein>
    <submittedName>
        <fullName evidence="4">AAA family ATPase</fullName>
    </submittedName>
</protein>
<proteinExistence type="predicted"/>
<evidence type="ECO:0000256" key="2">
    <source>
        <dbReference type="ARBA" id="ARBA00022840"/>
    </source>
</evidence>
<keyword evidence="5" id="KW-1185">Reference proteome</keyword>
<dbReference type="InterPro" id="IPR016032">
    <property type="entry name" value="Sig_transdc_resp-reg_C-effctor"/>
</dbReference>
<dbReference type="PRINTS" id="PR00038">
    <property type="entry name" value="HTHLUXR"/>
</dbReference>
<evidence type="ECO:0000256" key="1">
    <source>
        <dbReference type="ARBA" id="ARBA00022741"/>
    </source>
</evidence>
<dbReference type="RefSeq" id="WP_264012431.1">
    <property type="nucleotide sequence ID" value="NZ_JACKSJ010000077.1"/>
</dbReference>
<dbReference type="AlphaFoldDB" id="A0A9X3BU14"/>
<dbReference type="Gene3D" id="1.25.40.10">
    <property type="entry name" value="Tetratricopeptide repeat domain"/>
    <property type="match status" value="1"/>
</dbReference>
<dbReference type="PROSITE" id="PS50043">
    <property type="entry name" value="HTH_LUXR_2"/>
    <property type="match status" value="1"/>
</dbReference>
<evidence type="ECO:0000313" key="4">
    <source>
        <dbReference type="EMBL" id="MCV7170238.1"/>
    </source>
</evidence>
<dbReference type="GO" id="GO:0006355">
    <property type="term" value="P:regulation of DNA-templated transcription"/>
    <property type="evidence" value="ECO:0007669"/>
    <property type="project" value="InterPro"/>
</dbReference>
<dbReference type="InterPro" id="IPR000792">
    <property type="entry name" value="Tscrpt_reg_LuxR_C"/>
</dbReference>
<dbReference type="Pfam" id="PF00196">
    <property type="entry name" value="GerE"/>
    <property type="match status" value="1"/>
</dbReference>
<dbReference type="SMART" id="SM00421">
    <property type="entry name" value="HTH_LUXR"/>
    <property type="match status" value="1"/>
</dbReference>
<feature type="domain" description="HTH luxR-type" evidence="3">
    <location>
        <begin position="847"/>
        <end position="912"/>
    </location>
</feature>
<dbReference type="Proteomes" id="UP001140293">
    <property type="component" value="Unassembled WGS sequence"/>
</dbReference>
<dbReference type="GO" id="GO:0005524">
    <property type="term" value="F:ATP binding"/>
    <property type="evidence" value="ECO:0007669"/>
    <property type="project" value="UniProtKB-KW"/>
</dbReference>
<dbReference type="InterPro" id="IPR027417">
    <property type="entry name" value="P-loop_NTPase"/>
</dbReference>
<dbReference type="GO" id="GO:0003677">
    <property type="term" value="F:DNA binding"/>
    <property type="evidence" value="ECO:0007669"/>
    <property type="project" value="InterPro"/>
</dbReference>
<dbReference type="SUPFAM" id="SSF46894">
    <property type="entry name" value="C-terminal effector domain of the bipartite response regulators"/>
    <property type="match status" value="1"/>
</dbReference>
<organism evidence="4 5">
    <name type="scientific">[Mycobacterium] manitobense</name>
    <dbReference type="NCBI Taxonomy" id="190147"/>
    <lineage>
        <taxon>Bacteria</taxon>
        <taxon>Bacillati</taxon>
        <taxon>Actinomycetota</taxon>
        <taxon>Actinomycetes</taxon>
        <taxon>Mycobacteriales</taxon>
        <taxon>Mycobacteriaceae</taxon>
        <taxon>Mycolicibacterium</taxon>
    </lineage>
</organism>
<keyword evidence="1" id="KW-0547">Nucleotide-binding</keyword>
<accession>A0A9X3BU14</accession>
<gene>
    <name evidence="4" type="ORF">H7I41_09950</name>
</gene>
<dbReference type="Gene3D" id="3.40.50.300">
    <property type="entry name" value="P-loop containing nucleotide triphosphate hydrolases"/>
    <property type="match status" value="1"/>
</dbReference>
<dbReference type="EMBL" id="JACKSJ010000077">
    <property type="protein sequence ID" value="MCV7170238.1"/>
    <property type="molecule type" value="Genomic_DNA"/>
</dbReference>
<sequence length="912" mass="98569">MGERVVGREPELGVVRTFLAQASEGPSLLALIGEPGIGKTTLWQACAARATEVGFRVLSTRAQSTGSAATYSGLADLLRVLDESAFDELPRPQRLAIDRVLAPSTDGDPAAGQRAVFAAVRGVLDRLAQMSPVLVAIDDLQWLDPPSRLVISSVARRCTGRIGFVATVRADVKGEHALAELELHDPAQMHRLDVRPLSLGALRQVLTGRLTRSLARGDMVRIHRESGGNPFYAVELARAADGGAVELPATLADLVRARIAGFTDATKWVLLAASCLPAPTMAELASVTESELQDVVALLEDAERAGVIEISGQHLRFTHPLLARGAYAEAAPDMRRLMHRRLAHVLDDAELGARHLALSVEGADEHVLHALDAAAESARLRGAPATAAELLELARGRGGDTPERTIAAAAHHFEAGGAARARTLLQQTVDRLAPGPLRAEALHLLGLVRLYDNSSADAAALLRDAVEQPGAVPERQVPMLVMLAFVEYNAGDAGAALRRAEQAVALADQLPRDDLVVQATTMRAMMRFLVGDGVDEVALNRALQLDDPADVPLAVRPRTLHAMVKLWSHQVDEAAAMLTSIAQRCVERGEESELILIGFNLVLAHTWRGDMDAAERAAEATMERALALGGDLPMFIALTVRALVDAQLGRVEACRRNGEQALVIGRRCDSGRLSTWAVTALGSLELSLGNHEAALRHLDPLVAQWRLLPAATEIVTAPFLPDAVEAMIVVGRLDEADRIVEVLERNGERLDRPWTRGVAARCRSLLHAARGDLEAAAVAADRALREHGRAATPFELARTQLLAGHLRHRLRQREAAADLLQSAMRTFERMGLRFWAERARWEATQLAPRQRPGLTPPELRAAELAAAGRTNKEIAAELYVSTKTVELHLSRVYRKLGIRSRAGLWRALHDAD</sequence>
<dbReference type="InterPro" id="IPR041664">
    <property type="entry name" value="AAA_16"/>
</dbReference>
<comment type="caution">
    <text evidence="4">The sequence shown here is derived from an EMBL/GenBank/DDBJ whole genome shotgun (WGS) entry which is preliminary data.</text>
</comment>
<dbReference type="Gene3D" id="1.10.10.10">
    <property type="entry name" value="Winged helix-like DNA-binding domain superfamily/Winged helix DNA-binding domain"/>
    <property type="match status" value="1"/>
</dbReference>
<dbReference type="PANTHER" id="PTHR16305">
    <property type="entry name" value="TESTICULAR SOLUBLE ADENYLYL CYCLASE"/>
    <property type="match status" value="1"/>
</dbReference>
<dbReference type="SUPFAM" id="SSF48452">
    <property type="entry name" value="TPR-like"/>
    <property type="match status" value="2"/>
</dbReference>
<dbReference type="Pfam" id="PF13191">
    <property type="entry name" value="AAA_16"/>
    <property type="match status" value="1"/>
</dbReference>
<keyword evidence="2" id="KW-0067">ATP-binding</keyword>
<evidence type="ECO:0000259" key="3">
    <source>
        <dbReference type="PROSITE" id="PS50043"/>
    </source>
</evidence>
<dbReference type="GO" id="GO:0005737">
    <property type="term" value="C:cytoplasm"/>
    <property type="evidence" value="ECO:0007669"/>
    <property type="project" value="TreeGrafter"/>
</dbReference>